<keyword evidence="8" id="KW-0812">Transmembrane</keyword>
<keyword evidence="3" id="KW-0808">Transferase</keyword>
<evidence type="ECO:0000256" key="7">
    <source>
        <dbReference type="ARBA" id="ARBA00023012"/>
    </source>
</evidence>
<dbReference type="InterPro" id="IPR004358">
    <property type="entry name" value="Sig_transdc_His_kin-like_C"/>
</dbReference>
<dbReference type="InterPro" id="IPR036890">
    <property type="entry name" value="HATPase_C_sf"/>
</dbReference>
<comment type="caution">
    <text evidence="10">The sequence shown here is derived from an EMBL/GenBank/DDBJ whole genome shotgun (WGS) entry which is preliminary data.</text>
</comment>
<proteinExistence type="predicted"/>
<dbReference type="AlphaFoldDB" id="A0A1F6ETL6"/>
<dbReference type="Proteomes" id="UP000177215">
    <property type="component" value="Unassembled WGS sequence"/>
</dbReference>
<keyword evidence="6" id="KW-0067">ATP-binding</keyword>
<accession>A0A1F6ETL6</accession>
<dbReference type="PANTHER" id="PTHR42878">
    <property type="entry name" value="TWO-COMPONENT HISTIDINE KINASE"/>
    <property type="match status" value="1"/>
</dbReference>
<protein>
    <recommendedName>
        <fullName evidence="2">histidine kinase</fullName>
        <ecNumber evidence="2">2.7.13.3</ecNumber>
    </recommendedName>
</protein>
<dbReference type="PROSITE" id="PS50109">
    <property type="entry name" value="HIS_KIN"/>
    <property type="match status" value="1"/>
</dbReference>
<evidence type="ECO:0000256" key="2">
    <source>
        <dbReference type="ARBA" id="ARBA00012438"/>
    </source>
</evidence>
<evidence type="ECO:0000256" key="1">
    <source>
        <dbReference type="ARBA" id="ARBA00000085"/>
    </source>
</evidence>
<evidence type="ECO:0000259" key="9">
    <source>
        <dbReference type="PROSITE" id="PS50109"/>
    </source>
</evidence>
<evidence type="ECO:0000256" key="8">
    <source>
        <dbReference type="SAM" id="Phobius"/>
    </source>
</evidence>
<keyword evidence="8" id="KW-0472">Membrane</keyword>
<dbReference type="InterPro" id="IPR005467">
    <property type="entry name" value="His_kinase_dom"/>
</dbReference>
<evidence type="ECO:0000256" key="5">
    <source>
        <dbReference type="ARBA" id="ARBA00022777"/>
    </source>
</evidence>
<feature type="transmembrane region" description="Helical" evidence="8">
    <location>
        <begin position="57"/>
        <end position="76"/>
    </location>
</feature>
<evidence type="ECO:0000313" key="11">
    <source>
        <dbReference type="Proteomes" id="UP000177215"/>
    </source>
</evidence>
<dbReference type="GO" id="GO:0005524">
    <property type="term" value="F:ATP binding"/>
    <property type="evidence" value="ECO:0007669"/>
    <property type="project" value="UniProtKB-KW"/>
</dbReference>
<comment type="catalytic activity">
    <reaction evidence="1">
        <text>ATP + protein L-histidine = ADP + protein N-phospho-L-histidine.</text>
        <dbReference type="EC" id="2.7.13.3"/>
    </reaction>
</comment>
<evidence type="ECO:0000256" key="4">
    <source>
        <dbReference type="ARBA" id="ARBA00022741"/>
    </source>
</evidence>
<evidence type="ECO:0000256" key="6">
    <source>
        <dbReference type="ARBA" id="ARBA00022840"/>
    </source>
</evidence>
<dbReference type="PRINTS" id="PR00344">
    <property type="entry name" value="BCTRLSENSOR"/>
</dbReference>
<dbReference type="EMBL" id="MFMC01000030">
    <property type="protein sequence ID" value="OGG76979.1"/>
    <property type="molecule type" value="Genomic_DNA"/>
</dbReference>
<feature type="domain" description="Histidine kinase" evidence="9">
    <location>
        <begin position="185"/>
        <end position="404"/>
    </location>
</feature>
<dbReference type="GO" id="GO:0000156">
    <property type="term" value="F:phosphorelay response regulator activity"/>
    <property type="evidence" value="ECO:0007669"/>
    <property type="project" value="TreeGrafter"/>
</dbReference>
<name>A0A1F6ETL6_9BACT</name>
<gene>
    <name evidence="10" type="ORF">A3B35_02395</name>
</gene>
<dbReference type="Pfam" id="PF02518">
    <property type="entry name" value="HATPase_c"/>
    <property type="match status" value="1"/>
</dbReference>
<dbReference type="SUPFAM" id="SSF55874">
    <property type="entry name" value="ATPase domain of HSP90 chaperone/DNA topoisomerase II/histidine kinase"/>
    <property type="match status" value="1"/>
</dbReference>
<keyword evidence="7" id="KW-0902">Two-component regulatory system</keyword>
<organism evidence="10 11">
    <name type="scientific">Candidatus Kaiserbacteria bacterium RIFCSPLOWO2_01_FULL_54_24</name>
    <dbReference type="NCBI Taxonomy" id="1798515"/>
    <lineage>
        <taxon>Bacteria</taxon>
        <taxon>Candidatus Kaiseribacteriota</taxon>
    </lineage>
</organism>
<dbReference type="InterPro" id="IPR050351">
    <property type="entry name" value="BphY/WalK/GraS-like"/>
</dbReference>
<dbReference type="GO" id="GO:0004673">
    <property type="term" value="F:protein histidine kinase activity"/>
    <property type="evidence" value="ECO:0007669"/>
    <property type="project" value="UniProtKB-EC"/>
</dbReference>
<dbReference type="EC" id="2.7.13.3" evidence="2"/>
<dbReference type="GO" id="GO:0030295">
    <property type="term" value="F:protein kinase activator activity"/>
    <property type="evidence" value="ECO:0007669"/>
    <property type="project" value="TreeGrafter"/>
</dbReference>
<evidence type="ECO:0000313" key="10">
    <source>
        <dbReference type="EMBL" id="OGG76979.1"/>
    </source>
</evidence>
<feature type="transmembrane region" description="Helical" evidence="8">
    <location>
        <begin position="21"/>
        <end position="45"/>
    </location>
</feature>
<dbReference type="CDD" id="cd00075">
    <property type="entry name" value="HATPase"/>
    <property type="match status" value="1"/>
</dbReference>
<keyword evidence="8" id="KW-1133">Transmembrane helix</keyword>
<keyword evidence="5" id="KW-0418">Kinase</keyword>
<keyword evidence="4" id="KW-0547">Nucleotide-binding</keyword>
<reference evidence="10 11" key="1">
    <citation type="journal article" date="2016" name="Nat. Commun.">
        <title>Thousands of microbial genomes shed light on interconnected biogeochemical processes in an aquifer system.</title>
        <authorList>
            <person name="Anantharaman K."/>
            <person name="Brown C.T."/>
            <person name="Hug L.A."/>
            <person name="Sharon I."/>
            <person name="Castelle C.J."/>
            <person name="Probst A.J."/>
            <person name="Thomas B.C."/>
            <person name="Singh A."/>
            <person name="Wilkins M.J."/>
            <person name="Karaoz U."/>
            <person name="Brodie E.L."/>
            <person name="Williams K.H."/>
            <person name="Hubbard S.S."/>
            <person name="Banfield J.F."/>
        </authorList>
    </citation>
    <scope>NUCLEOTIDE SEQUENCE [LARGE SCALE GENOMIC DNA]</scope>
</reference>
<dbReference type="PANTHER" id="PTHR42878:SF7">
    <property type="entry name" value="SENSOR HISTIDINE KINASE GLRK"/>
    <property type="match status" value="1"/>
</dbReference>
<dbReference type="Gene3D" id="3.30.565.10">
    <property type="entry name" value="Histidine kinase-like ATPase, C-terminal domain"/>
    <property type="match status" value="1"/>
</dbReference>
<sequence>MSDPTLIKQNENEVASTRFHWIVFAREGGLVLLLALGPFLMYFLFTSGFVVPWGARYVTLIQVMGFLWVLVAWIALGTTWTHHLLNRLVVTDRRVVYLAQSALFSRESRTWRLDRIEEISVDKHGPFQVALDYGSLVMRTAGSMTPDIIEGVPKPEQLREAIFKGASSITTLSAANVSQEQLLHTISHEVKAHLAKNAAALASIVEGDFGQASESLKKMAGEALAETRKGVSMVTDLLKTSDFKTGSVTYEKRAFDLKAAVSSVIAELKLEAERKNLALDFTAPDTTCFIIGDEKKIRDHVVKNLIENAIRYTPKGSIHVALSRVDTFAVLMVADTGVGLTERDLPKLFTEGGRGDQSTVVNPSSTGYGLFIAKSVVEAHGGSIWAQSPGSGSGSQFYACFPAS</sequence>
<dbReference type="GO" id="GO:0007234">
    <property type="term" value="P:osmosensory signaling via phosphorelay pathway"/>
    <property type="evidence" value="ECO:0007669"/>
    <property type="project" value="TreeGrafter"/>
</dbReference>
<dbReference type="SMART" id="SM00387">
    <property type="entry name" value="HATPase_c"/>
    <property type="match status" value="1"/>
</dbReference>
<evidence type="ECO:0000256" key="3">
    <source>
        <dbReference type="ARBA" id="ARBA00022679"/>
    </source>
</evidence>
<dbReference type="InterPro" id="IPR003594">
    <property type="entry name" value="HATPase_dom"/>
</dbReference>
<dbReference type="STRING" id="1798515.A3B35_02395"/>